<name>A0ABP8RDT3_9PSEU</name>
<keyword evidence="1" id="KW-0472">Membrane</keyword>
<feature type="transmembrane region" description="Helical" evidence="1">
    <location>
        <begin position="13"/>
        <end position="32"/>
    </location>
</feature>
<evidence type="ECO:0000256" key="1">
    <source>
        <dbReference type="SAM" id="Phobius"/>
    </source>
</evidence>
<comment type="caution">
    <text evidence="2">The sequence shown here is derived from an EMBL/GenBank/DDBJ whole genome shotgun (WGS) entry which is preliminary data.</text>
</comment>
<keyword evidence="1" id="KW-0812">Transmembrane</keyword>
<organism evidence="2 3">
    <name type="scientific">Pseudonocardia xishanensis</name>
    <dbReference type="NCBI Taxonomy" id="630995"/>
    <lineage>
        <taxon>Bacteria</taxon>
        <taxon>Bacillati</taxon>
        <taxon>Actinomycetota</taxon>
        <taxon>Actinomycetes</taxon>
        <taxon>Pseudonocardiales</taxon>
        <taxon>Pseudonocardiaceae</taxon>
        <taxon>Pseudonocardia</taxon>
    </lineage>
</organism>
<keyword evidence="3" id="KW-1185">Reference proteome</keyword>
<protein>
    <recommendedName>
        <fullName evidence="4">Dolichyl-phosphate-mannose-protein mannosyltransferase</fullName>
    </recommendedName>
</protein>
<accession>A0ABP8RDT3</accession>
<evidence type="ECO:0008006" key="4">
    <source>
        <dbReference type="Google" id="ProtNLM"/>
    </source>
</evidence>
<reference evidence="3" key="1">
    <citation type="journal article" date="2019" name="Int. J. Syst. Evol. Microbiol.">
        <title>The Global Catalogue of Microorganisms (GCM) 10K type strain sequencing project: providing services to taxonomists for standard genome sequencing and annotation.</title>
        <authorList>
            <consortium name="The Broad Institute Genomics Platform"/>
            <consortium name="The Broad Institute Genome Sequencing Center for Infectious Disease"/>
            <person name="Wu L."/>
            <person name="Ma J."/>
        </authorList>
    </citation>
    <scope>NUCLEOTIDE SEQUENCE [LARGE SCALE GENOMIC DNA]</scope>
    <source>
        <strain evidence="3">JCM 17906</strain>
    </source>
</reference>
<gene>
    <name evidence="2" type="ORF">GCM10023175_03440</name>
</gene>
<dbReference type="EMBL" id="BAABGT010000004">
    <property type="protein sequence ID" value="GAA4536446.1"/>
    <property type="molecule type" value="Genomic_DNA"/>
</dbReference>
<keyword evidence="1" id="KW-1133">Transmembrane helix</keyword>
<evidence type="ECO:0000313" key="2">
    <source>
        <dbReference type="EMBL" id="GAA4536446.1"/>
    </source>
</evidence>
<proteinExistence type="predicted"/>
<dbReference type="RefSeq" id="WP_345411967.1">
    <property type="nucleotide sequence ID" value="NZ_BAABGT010000004.1"/>
</dbReference>
<evidence type="ECO:0000313" key="3">
    <source>
        <dbReference type="Proteomes" id="UP001501598"/>
    </source>
</evidence>
<sequence>MAPETTERPSPTAMTWSVAAVGAALTVLLLAVRDGYGYHPDELYFLQASRHLAVGYVDQGPLTPLFALVRGNSLVGLRVLPAVFAG</sequence>
<dbReference type="Proteomes" id="UP001501598">
    <property type="component" value="Unassembled WGS sequence"/>
</dbReference>